<proteinExistence type="predicted"/>
<evidence type="ECO:0000313" key="2">
    <source>
        <dbReference type="EMBL" id="AVP87084.1"/>
    </source>
</evidence>
<organism evidence="2 3">
    <name type="scientific">Candidatus Phycorickettsia trachydisci</name>
    <dbReference type="NCBI Taxonomy" id="2115978"/>
    <lineage>
        <taxon>Bacteria</taxon>
        <taxon>Pseudomonadati</taxon>
        <taxon>Pseudomonadota</taxon>
        <taxon>Alphaproteobacteria</taxon>
        <taxon>Rickettsiales</taxon>
        <taxon>Rickettsiaceae</taxon>
        <taxon>Candidatus Phycorickettsia</taxon>
    </lineage>
</organism>
<dbReference type="KEGG" id="ptc:phytr_1240"/>
<protein>
    <submittedName>
        <fullName evidence="2">Uncharacterized protein</fullName>
    </submittedName>
</protein>
<evidence type="ECO:0000313" key="3">
    <source>
        <dbReference type="Proteomes" id="UP000241762"/>
    </source>
</evidence>
<dbReference type="AlphaFoldDB" id="A0A2P1P731"/>
<evidence type="ECO:0000256" key="1">
    <source>
        <dbReference type="SAM" id="MobiDB-lite"/>
    </source>
</evidence>
<feature type="region of interest" description="Disordered" evidence="1">
    <location>
        <begin position="63"/>
        <end position="207"/>
    </location>
</feature>
<dbReference type="Proteomes" id="UP000241762">
    <property type="component" value="Chromosome"/>
</dbReference>
<gene>
    <name evidence="2" type="ORF">phytr_1240</name>
</gene>
<feature type="compositionally biased region" description="Basic and acidic residues" evidence="1">
    <location>
        <begin position="82"/>
        <end position="91"/>
    </location>
</feature>
<sequence length="516" mass="57933">MLRIILLIYSFISPIIADEAKDNSFLDTGGVQLPKISTVLQNPDDASQNSNKNLIVPIVPNKPDVTSNTIPSAPSAISTSDIKPDSAKIENSKTPTSPKVSEVSKDKIQETVKPSPSVPSIDTQTASSPPVKLPIPDEPKIKPESQVTTASKPDIQDTPVVKPSVPALPPPGPRQKATLNIPTLPPPGPKTNIPNTSLPKAEMAQQAPSIKREVVDVSKQPVIASNLPSQNPIGVSNNQGIDKVQTGVSTVSQNIQKPETSQIGPIKTPIQKPSGWTLQDRIKGYSIVKKPIQSKKVPYTFEPNQIQTAKAKKPIWSFKRIWSFKKGKTEQTDISDDQKKKKFEVKNIWSFKKKKESQATQHAKNNTFSKKPIWSFKRLWSFKKKGQQKSLDPIDLTPMEIEISQAKVPEKDIKKPAYVIKPKKIQLASHTKAYSIKEKNHDLREKQVLDFEEQELKIIKAKDYDDSLDRLSYSKYVKLFWSKFSTKREKEKAVDIKGYLDNYYKYHLDKKIKRRN</sequence>
<dbReference type="RefSeq" id="WP_106873959.1">
    <property type="nucleotide sequence ID" value="NZ_CP027845.1"/>
</dbReference>
<reference evidence="2 3" key="1">
    <citation type="submission" date="2018-03" db="EMBL/GenBank/DDBJ databases">
        <title>A gene transfer event suggests a long-term partnership between eustigmatophyte algae and a novel lineage of endosymbiotic bacteria.</title>
        <authorList>
            <person name="Yurchenko T."/>
            <person name="Sevcikova T."/>
            <person name="Pribyl P."/>
            <person name="El Karkouri K."/>
            <person name="Klimes V."/>
            <person name="Amaral R."/>
            <person name="Zbrankova V."/>
            <person name="Kim E."/>
            <person name="Raoult D."/>
            <person name="Santos L.M.A."/>
            <person name="Elias M."/>
        </authorList>
    </citation>
    <scope>NUCLEOTIDE SEQUENCE [LARGE SCALE GENOMIC DNA]</scope>
    <source>
        <strain evidence="2">CCALA 838</strain>
    </source>
</reference>
<feature type="compositionally biased region" description="Polar residues" evidence="1">
    <location>
        <begin position="64"/>
        <end position="81"/>
    </location>
</feature>
<feature type="compositionally biased region" description="Polar residues" evidence="1">
    <location>
        <begin position="112"/>
        <end position="128"/>
    </location>
</feature>
<name>A0A2P1P731_9RICK</name>
<dbReference type="EMBL" id="CP027845">
    <property type="protein sequence ID" value="AVP87084.1"/>
    <property type="molecule type" value="Genomic_DNA"/>
</dbReference>
<keyword evidence="3" id="KW-1185">Reference proteome</keyword>
<accession>A0A2P1P731</accession>